<sequence>MQLTIGLLRSNWTAHCGNSVACLSTRFFSASCTPRDLVGLLPGVTIITFTFSYSFDIANQAFSVEEDAINKPDRPIVSGRLAIEGAYARWFLSWIMFPILTYLMVDSSAAIILVLWELWITVFYVWPKVDHWVARNIFTALGAVLQLGLLDALLSEALPAYQVNNSLARLLFFWLIMTIHVQEFHDMEGDRATGRRTLPLLLGPRGQMVLRATTATVMVVTAVANLLRARMFWGGSTHSMPADIIGLAGCHIASMIIAAIRLITMRWKEADEVTYKYYYTLATYMMLLFHANVEEYTGSYESFVY</sequence>
<feature type="transmembrane region" description="Helical" evidence="6">
    <location>
        <begin position="166"/>
        <end position="185"/>
    </location>
</feature>
<evidence type="ECO:0000256" key="1">
    <source>
        <dbReference type="ARBA" id="ARBA00001946"/>
    </source>
</evidence>
<dbReference type="PANTHER" id="PTHR42723:SF1">
    <property type="entry name" value="CHLOROPHYLL SYNTHASE, CHLOROPLASTIC"/>
    <property type="match status" value="1"/>
</dbReference>
<evidence type="ECO:0000313" key="7">
    <source>
        <dbReference type="EMBL" id="CAG8251715.1"/>
    </source>
</evidence>
<protein>
    <recommendedName>
        <fullName evidence="9">UbiA prenyltransferase family-domain-containing protein</fullName>
    </recommendedName>
</protein>
<keyword evidence="3 6" id="KW-0812">Transmembrane</keyword>
<evidence type="ECO:0000256" key="4">
    <source>
        <dbReference type="ARBA" id="ARBA00022989"/>
    </source>
</evidence>
<dbReference type="InterPro" id="IPR000537">
    <property type="entry name" value="UbiA_prenyltransferase"/>
</dbReference>
<dbReference type="AlphaFoldDB" id="A0A9W4I7T5"/>
<evidence type="ECO:0000256" key="2">
    <source>
        <dbReference type="ARBA" id="ARBA00004141"/>
    </source>
</evidence>
<keyword evidence="4 6" id="KW-1133">Transmembrane helix</keyword>
<dbReference type="Pfam" id="PF01040">
    <property type="entry name" value="UbiA"/>
    <property type="match status" value="1"/>
</dbReference>
<feature type="transmembrane region" description="Helical" evidence="6">
    <location>
        <begin position="86"/>
        <end position="103"/>
    </location>
</feature>
<dbReference type="OrthoDB" id="434972at2759"/>
<evidence type="ECO:0008006" key="9">
    <source>
        <dbReference type="Google" id="ProtNLM"/>
    </source>
</evidence>
<dbReference type="EMBL" id="CAJVPA010000033">
    <property type="protein sequence ID" value="CAG8251715.1"/>
    <property type="molecule type" value="Genomic_DNA"/>
</dbReference>
<comment type="cofactor">
    <cofactor evidence="1">
        <name>Mg(2+)</name>
        <dbReference type="ChEBI" id="CHEBI:18420"/>
    </cofactor>
</comment>
<evidence type="ECO:0000313" key="8">
    <source>
        <dbReference type="Proteomes" id="UP001152646"/>
    </source>
</evidence>
<evidence type="ECO:0000256" key="5">
    <source>
        <dbReference type="ARBA" id="ARBA00023136"/>
    </source>
</evidence>
<proteinExistence type="predicted"/>
<feature type="transmembrane region" description="Helical" evidence="6">
    <location>
        <begin position="133"/>
        <end position="154"/>
    </location>
</feature>
<organism evidence="7 8">
    <name type="scientific">Penicillium salamii</name>
    <dbReference type="NCBI Taxonomy" id="1612424"/>
    <lineage>
        <taxon>Eukaryota</taxon>
        <taxon>Fungi</taxon>
        <taxon>Dikarya</taxon>
        <taxon>Ascomycota</taxon>
        <taxon>Pezizomycotina</taxon>
        <taxon>Eurotiomycetes</taxon>
        <taxon>Eurotiomycetidae</taxon>
        <taxon>Eurotiales</taxon>
        <taxon>Aspergillaceae</taxon>
        <taxon>Penicillium</taxon>
    </lineage>
</organism>
<dbReference type="GO" id="GO:0016765">
    <property type="term" value="F:transferase activity, transferring alkyl or aryl (other than methyl) groups"/>
    <property type="evidence" value="ECO:0007669"/>
    <property type="project" value="InterPro"/>
</dbReference>
<gene>
    <name evidence="7" type="ORF">PSALAMII_LOCUS784</name>
</gene>
<dbReference type="PANTHER" id="PTHR42723">
    <property type="entry name" value="CHLOROPHYLL SYNTHASE"/>
    <property type="match status" value="1"/>
</dbReference>
<feature type="transmembrane region" description="Helical" evidence="6">
    <location>
        <begin position="244"/>
        <end position="263"/>
    </location>
</feature>
<keyword evidence="5 6" id="KW-0472">Membrane</keyword>
<reference evidence="7" key="1">
    <citation type="submission" date="2021-07" db="EMBL/GenBank/DDBJ databases">
        <authorList>
            <person name="Branca A.L. A."/>
        </authorList>
    </citation>
    <scope>NUCLEOTIDE SEQUENCE</scope>
</reference>
<comment type="caution">
    <text evidence="7">The sequence shown here is derived from an EMBL/GenBank/DDBJ whole genome shotgun (WGS) entry which is preliminary data.</text>
</comment>
<dbReference type="InterPro" id="IPR044878">
    <property type="entry name" value="UbiA_sf"/>
</dbReference>
<dbReference type="Gene3D" id="1.10.357.140">
    <property type="entry name" value="UbiA prenyltransferase"/>
    <property type="match status" value="1"/>
</dbReference>
<evidence type="ECO:0000256" key="6">
    <source>
        <dbReference type="SAM" id="Phobius"/>
    </source>
</evidence>
<dbReference type="InterPro" id="IPR050475">
    <property type="entry name" value="Prenyltransferase_related"/>
</dbReference>
<dbReference type="Proteomes" id="UP001152646">
    <property type="component" value="Unassembled WGS sequence"/>
</dbReference>
<dbReference type="GO" id="GO:0016020">
    <property type="term" value="C:membrane"/>
    <property type="evidence" value="ECO:0007669"/>
    <property type="project" value="UniProtKB-SubCell"/>
</dbReference>
<name>A0A9W4I7T5_9EURO</name>
<feature type="transmembrane region" description="Helical" evidence="6">
    <location>
        <begin position="275"/>
        <end position="293"/>
    </location>
</feature>
<accession>A0A9W4I7T5</accession>
<evidence type="ECO:0000256" key="3">
    <source>
        <dbReference type="ARBA" id="ARBA00022692"/>
    </source>
</evidence>
<comment type="subcellular location">
    <subcellularLocation>
        <location evidence="2">Membrane</location>
        <topology evidence="2">Multi-pass membrane protein</topology>
    </subcellularLocation>
</comment>